<protein>
    <submittedName>
        <fullName evidence="1">Uncharacterized protein</fullName>
    </submittedName>
</protein>
<evidence type="ECO:0000313" key="2">
    <source>
        <dbReference type="Proteomes" id="UP000250078"/>
    </source>
</evidence>
<name>A0ACC8EKF6_9PEZI</name>
<dbReference type="Proteomes" id="UP000250078">
    <property type="component" value="Unassembled WGS sequence"/>
</dbReference>
<sequence>MADHEDATLSHAASRIYRALTQYRHTRHPNKLNGAGIDSTAFDAIDSSTGLDDGRIHLSQFANKVPLMDTSLFEPNERRDTEMNIDEIDIILDNGLKEKKYMESKADEHYASDEKGGSSGVINPLQSFSDKGFLTSPENIAVSFAKAAASELSTSEINRLLEFLEKPSSAPAMEIKLLVDQELERFYMAEIAESGQPRNRLARPSGPVDAEVGIMLHCQSRDGEIGEFWDHGSKTVQILAEKGISPDFVYCFDWHFRADETASRDNGRCFTNAWTEAQRKLHSQFTQSLLDILPLKWLIVGGSCARKGYRKTLQQYRNLILRLSPGTELEFDLDFSPNRLRRITTYIKHPAASLYSRHQTTSFAGAQDLTFNFFMWLVNKDQSQNSSFISTMGSHDLFGPSNYIQYLWAYREKEQQTGTFLELEDYQPSFLRWATKYLQKRPEDVFVRGESLAEVITAKFGDNVSQRMATRYSAKDFWDGEEVSVTRRGDFTILLRNTQKVLKYSGGQPLARAMRKYGGPATLHFCSNEFYLHGGGNIIWKESRETLVDTQGGDDWLQQIEAEVRRKDNFASLKEMAHASASDLTGQLTTAGHEAKSKAATNSPELPESADSTPPATAHSSGNGRVGCPDCNRWLKNKASFKTHYDNMHLFKDTKCPHGCGLVLKSRTSMQSHVRALHDPDFELQRCAFYGCMKETKYALWEKYGQHLRGAHGLTSEEARKYHPNIHGNLLTRTPRRQGRFNGPLGT</sequence>
<evidence type="ECO:0000313" key="1">
    <source>
        <dbReference type="EMBL" id="OCK86750.1"/>
    </source>
</evidence>
<gene>
    <name evidence="1" type="ORF">K441DRAFT_671877</name>
</gene>
<proteinExistence type="predicted"/>
<organism evidence="1 2">
    <name type="scientific">Cenococcum geophilum 1.58</name>
    <dbReference type="NCBI Taxonomy" id="794803"/>
    <lineage>
        <taxon>Eukaryota</taxon>
        <taxon>Fungi</taxon>
        <taxon>Dikarya</taxon>
        <taxon>Ascomycota</taxon>
        <taxon>Pezizomycotina</taxon>
        <taxon>Dothideomycetes</taxon>
        <taxon>Pleosporomycetidae</taxon>
        <taxon>Gloniales</taxon>
        <taxon>Gloniaceae</taxon>
        <taxon>Cenococcum</taxon>
    </lineage>
</organism>
<reference evidence="1 2" key="1">
    <citation type="journal article" date="2016" name="Nat. Commun.">
        <title>Ectomycorrhizal ecology is imprinted in the genome of the dominant symbiotic fungus Cenococcum geophilum.</title>
        <authorList>
            <consortium name="DOE Joint Genome Institute"/>
            <person name="Peter M."/>
            <person name="Kohler A."/>
            <person name="Ohm R.A."/>
            <person name="Kuo A."/>
            <person name="Krutzmann J."/>
            <person name="Morin E."/>
            <person name="Arend M."/>
            <person name="Barry K.W."/>
            <person name="Binder M."/>
            <person name="Choi C."/>
            <person name="Clum A."/>
            <person name="Copeland A."/>
            <person name="Grisel N."/>
            <person name="Haridas S."/>
            <person name="Kipfer T."/>
            <person name="LaButti K."/>
            <person name="Lindquist E."/>
            <person name="Lipzen A."/>
            <person name="Maire R."/>
            <person name="Meier B."/>
            <person name="Mihaltcheva S."/>
            <person name="Molinier V."/>
            <person name="Murat C."/>
            <person name="Poggeler S."/>
            <person name="Quandt C.A."/>
            <person name="Sperisen C."/>
            <person name="Tritt A."/>
            <person name="Tisserant E."/>
            <person name="Crous P.W."/>
            <person name="Henrissat B."/>
            <person name="Nehls U."/>
            <person name="Egli S."/>
            <person name="Spatafora J.W."/>
            <person name="Grigoriev I.V."/>
            <person name="Martin F.M."/>
        </authorList>
    </citation>
    <scope>NUCLEOTIDE SEQUENCE [LARGE SCALE GENOMIC DNA]</scope>
    <source>
        <strain evidence="1 2">1.58</strain>
    </source>
</reference>
<dbReference type="EMBL" id="KV748286">
    <property type="protein sequence ID" value="OCK86750.1"/>
    <property type="molecule type" value="Genomic_DNA"/>
</dbReference>
<accession>A0ACC8EKF6</accession>
<keyword evidence="2" id="KW-1185">Reference proteome</keyword>